<feature type="region of interest" description="Disordered" evidence="1">
    <location>
        <begin position="143"/>
        <end position="166"/>
    </location>
</feature>
<dbReference type="RefSeq" id="WP_167038759.1">
    <property type="nucleotide sequence ID" value="NZ_BAAANA010000001.1"/>
</dbReference>
<dbReference type="EMBL" id="JABEMB010000005">
    <property type="protein sequence ID" value="NNH03324.1"/>
    <property type="molecule type" value="Genomic_DNA"/>
</dbReference>
<proteinExistence type="predicted"/>
<feature type="transmembrane region" description="Helical" evidence="2">
    <location>
        <begin position="101"/>
        <end position="120"/>
    </location>
</feature>
<organism evidence="3 4">
    <name type="scientific">Microbacterium ulmi</name>
    <dbReference type="NCBI Taxonomy" id="179095"/>
    <lineage>
        <taxon>Bacteria</taxon>
        <taxon>Bacillati</taxon>
        <taxon>Actinomycetota</taxon>
        <taxon>Actinomycetes</taxon>
        <taxon>Micrococcales</taxon>
        <taxon>Microbacteriaceae</taxon>
        <taxon>Microbacterium</taxon>
    </lineage>
</organism>
<name>A0A7Y2M040_9MICO</name>
<dbReference type="AlphaFoldDB" id="A0A7Y2M040"/>
<accession>A0A7Y2M040</accession>
<gene>
    <name evidence="3" type="ORF">HLA99_05610</name>
</gene>
<evidence type="ECO:0000313" key="4">
    <source>
        <dbReference type="Proteomes" id="UP000543598"/>
    </source>
</evidence>
<dbReference type="Proteomes" id="UP000543598">
    <property type="component" value="Unassembled WGS sequence"/>
</dbReference>
<protein>
    <submittedName>
        <fullName evidence="3">Uncharacterized protein</fullName>
    </submittedName>
</protein>
<feature type="transmembrane region" description="Helical" evidence="2">
    <location>
        <begin position="9"/>
        <end position="28"/>
    </location>
</feature>
<feature type="compositionally biased region" description="Low complexity" evidence="1">
    <location>
        <begin position="148"/>
        <end position="162"/>
    </location>
</feature>
<keyword evidence="2" id="KW-0812">Transmembrane</keyword>
<feature type="transmembrane region" description="Helical" evidence="2">
    <location>
        <begin position="34"/>
        <end position="53"/>
    </location>
</feature>
<evidence type="ECO:0000313" key="3">
    <source>
        <dbReference type="EMBL" id="NNH03324.1"/>
    </source>
</evidence>
<keyword evidence="2" id="KW-0472">Membrane</keyword>
<reference evidence="3 4" key="1">
    <citation type="submission" date="2020-05" db="EMBL/GenBank/DDBJ databases">
        <title>MicrobeNet Type strains.</title>
        <authorList>
            <person name="Nicholson A.C."/>
        </authorList>
    </citation>
    <scope>NUCLEOTIDE SEQUENCE [LARGE SCALE GENOMIC DNA]</scope>
    <source>
        <strain evidence="3 4">JCM 14282</strain>
    </source>
</reference>
<comment type="caution">
    <text evidence="3">The sequence shown here is derived from an EMBL/GenBank/DDBJ whole genome shotgun (WGS) entry which is preliminary data.</text>
</comment>
<feature type="transmembrane region" description="Helical" evidence="2">
    <location>
        <begin position="74"/>
        <end position="95"/>
    </location>
</feature>
<keyword evidence="4" id="KW-1185">Reference proteome</keyword>
<evidence type="ECO:0000256" key="1">
    <source>
        <dbReference type="SAM" id="MobiDB-lite"/>
    </source>
</evidence>
<keyword evidence="2" id="KW-1133">Transmembrane helix</keyword>
<sequence length="184" mass="20280">MKTWLVRFVSLYVFNVVVLLLMGVLPGVTVDWSALWASVILTAATIWLKPAVTKWFAGMAAKSADQRTKTGEKLVQFGLVLVVELIIWLLVVWFSGVQVRGVFWGWILPPFALLLAWIIYDAIDDRVHARAGALYDRAEAGIRGGKTPDAAAAPPSSESRAAQQELQDGLTAEQRRMLDDLGKS</sequence>
<evidence type="ECO:0000256" key="2">
    <source>
        <dbReference type="SAM" id="Phobius"/>
    </source>
</evidence>